<evidence type="ECO:0000313" key="1">
    <source>
        <dbReference type="EMBL" id="SVB41178.1"/>
    </source>
</evidence>
<dbReference type="AlphaFoldDB" id="A0A382DS29"/>
<accession>A0A382DS29</accession>
<proteinExistence type="predicted"/>
<dbReference type="EMBL" id="UINC01040795">
    <property type="protein sequence ID" value="SVB41178.1"/>
    <property type="molecule type" value="Genomic_DNA"/>
</dbReference>
<sequence length="117" mass="13184">VEVNECWLKAEDDDGWTVITDCGVHMSVARRIQRTIVRGNEGDDILDEGAESAVFTVTGSMSLDEYQGILRIFRSGQAWFKDPFEEREASAIISNLEYEGGTGEYSIEITEDVDIEW</sequence>
<name>A0A382DS29_9ZZZZ</name>
<gene>
    <name evidence="1" type="ORF">METZ01_LOCUS194032</name>
</gene>
<reference evidence="1" key="1">
    <citation type="submission" date="2018-05" db="EMBL/GenBank/DDBJ databases">
        <authorList>
            <person name="Lanie J.A."/>
            <person name="Ng W.-L."/>
            <person name="Kazmierczak K.M."/>
            <person name="Andrzejewski T.M."/>
            <person name="Davidsen T.M."/>
            <person name="Wayne K.J."/>
            <person name="Tettelin H."/>
            <person name="Glass J.I."/>
            <person name="Rusch D."/>
            <person name="Podicherti R."/>
            <person name="Tsui H.-C.T."/>
            <person name="Winkler M.E."/>
        </authorList>
    </citation>
    <scope>NUCLEOTIDE SEQUENCE</scope>
</reference>
<feature type="non-terminal residue" evidence="1">
    <location>
        <position position="1"/>
    </location>
</feature>
<organism evidence="1">
    <name type="scientific">marine metagenome</name>
    <dbReference type="NCBI Taxonomy" id="408172"/>
    <lineage>
        <taxon>unclassified sequences</taxon>
        <taxon>metagenomes</taxon>
        <taxon>ecological metagenomes</taxon>
    </lineage>
</organism>
<protein>
    <submittedName>
        <fullName evidence="1">Uncharacterized protein</fullName>
    </submittedName>
</protein>